<dbReference type="InterPro" id="IPR029056">
    <property type="entry name" value="Ribokinase-like"/>
</dbReference>
<dbReference type="PROSITE" id="PS00584">
    <property type="entry name" value="PFKB_KINASES_2"/>
    <property type="match status" value="1"/>
</dbReference>
<dbReference type="AlphaFoldDB" id="A0A4V2DWR5"/>
<dbReference type="PANTHER" id="PTHR43085:SF54">
    <property type="entry name" value="PUTATIVE-RELATED"/>
    <property type="match status" value="1"/>
</dbReference>
<organism evidence="5 6">
    <name type="scientific">Staphylococcus condimenti</name>
    <dbReference type="NCBI Taxonomy" id="70255"/>
    <lineage>
        <taxon>Bacteria</taxon>
        <taxon>Bacillati</taxon>
        <taxon>Bacillota</taxon>
        <taxon>Bacilli</taxon>
        <taxon>Bacillales</taxon>
        <taxon>Staphylococcaceae</taxon>
        <taxon>Staphylococcus</taxon>
    </lineage>
</organism>
<comment type="caution">
    <text evidence="5">The sequence shown here is derived from an EMBL/GenBank/DDBJ whole genome shotgun (WGS) entry which is preliminary data.</text>
</comment>
<gene>
    <name evidence="5" type="ORF">EIG99_02045</name>
</gene>
<evidence type="ECO:0000256" key="3">
    <source>
        <dbReference type="ARBA" id="ARBA00022777"/>
    </source>
</evidence>
<dbReference type="PROSITE" id="PS00583">
    <property type="entry name" value="PFKB_KINASES_1"/>
    <property type="match status" value="1"/>
</dbReference>
<feature type="domain" description="Carbohydrate kinase PfkB" evidence="4">
    <location>
        <begin position="1"/>
        <end position="306"/>
    </location>
</feature>
<name>A0A4V2DWR5_9STAP</name>
<evidence type="ECO:0000256" key="2">
    <source>
        <dbReference type="ARBA" id="ARBA00022679"/>
    </source>
</evidence>
<accession>A0A4V2DWR5</accession>
<dbReference type="Proteomes" id="UP000293854">
    <property type="component" value="Unassembled WGS sequence"/>
</dbReference>
<evidence type="ECO:0000259" key="4">
    <source>
        <dbReference type="Pfam" id="PF00294"/>
    </source>
</evidence>
<proteinExistence type="inferred from homology"/>
<dbReference type="Gene3D" id="3.40.1190.20">
    <property type="match status" value="1"/>
</dbReference>
<protein>
    <submittedName>
        <fullName evidence="5">Carbohydrate kinase</fullName>
    </submittedName>
</protein>
<dbReference type="RefSeq" id="WP_130135288.1">
    <property type="nucleotide sequence ID" value="NZ_RQTE01000042.1"/>
</dbReference>
<comment type="similarity">
    <text evidence="1">Belongs to the carbohydrate kinase PfkB family.</text>
</comment>
<dbReference type="InterPro" id="IPR050306">
    <property type="entry name" value="PfkB_Carbo_kinase"/>
</dbReference>
<evidence type="ECO:0000313" key="5">
    <source>
        <dbReference type="EMBL" id="RZI03972.1"/>
    </source>
</evidence>
<dbReference type="InterPro" id="IPR011611">
    <property type="entry name" value="PfkB_dom"/>
</dbReference>
<dbReference type="GO" id="GO:0016301">
    <property type="term" value="F:kinase activity"/>
    <property type="evidence" value="ECO:0007669"/>
    <property type="project" value="UniProtKB-KW"/>
</dbReference>
<keyword evidence="3 5" id="KW-0418">Kinase</keyword>
<keyword evidence="2" id="KW-0808">Transferase</keyword>
<dbReference type="EMBL" id="RQTE01000042">
    <property type="protein sequence ID" value="RZI03972.1"/>
    <property type="molecule type" value="Genomic_DNA"/>
</dbReference>
<reference evidence="5 6" key="1">
    <citation type="submission" date="2018-11" db="EMBL/GenBank/DDBJ databases">
        <title>Genomic profiling of Staphylococcus species from a Poultry farm system in KwaZulu-Natal, South Africa.</title>
        <authorList>
            <person name="Amoako D.G."/>
            <person name="Somboro A.M."/>
            <person name="Abia A.L.K."/>
            <person name="Bester L.A."/>
            <person name="Essack S.Y."/>
        </authorList>
    </citation>
    <scope>NUCLEOTIDE SEQUENCE [LARGE SCALE GENOMIC DNA]</scope>
    <source>
        <strain evidence="5 6">SA11</strain>
    </source>
</reference>
<evidence type="ECO:0000313" key="6">
    <source>
        <dbReference type="Proteomes" id="UP000293854"/>
    </source>
</evidence>
<dbReference type="Pfam" id="PF00294">
    <property type="entry name" value="PfkB"/>
    <property type="match status" value="1"/>
</dbReference>
<dbReference type="CDD" id="cd01167">
    <property type="entry name" value="bac_FRK"/>
    <property type="match status" value="1"/>
</dbReference>
<dbReference type="SUPFAM" id="SSF53613">
    <property type="entry name" value="Ribokinase-like"/>
    <property type="match status" value="1"/>
</dbReference>
<evidence type="ECO:0000256" key="1">
    <source>
        <dbReference type="ARBA" id="ARBA00010688"/>
    </source>
</evidence>
<dbReference type="PANTHER" id="PTHR43085">
    <property type="entry name" value="HEXOKINASE FAMILY MEMBER"/>
    <property type="match status" value="1"/>
</dbReference>
<sequence length="322" mass="35607">MNKLFAIGEALIDFIPNERDSKLKEVSQFQPQVGGAPTNVASCVAKLGGKASIITQVGEDAFGEKIEDTLNSIDVDTNYLMKTDKATTALAFVSLTKEGERDFAFYRKPSADMLLKTENLPELQFDSTDILHFCSVDLVESPMKQTHAEVIDKMLNADGTVIFDPNLRFPLWDSLEDLRKTVLEFIPKAHILKISDEELEFITNIKDKNEAIESLFVGNVEIIIYTEGKNGASIYTKNGMIAHENGFEVTVKDTTGAGDAFIGAIIFQLLKEDRKHLTVNGNQYLRFANAVGGVTTTAYGAIESLPYLEDVEKLVNHSEANE</sequence>
<dbReference type="InterPro" id="IPR002173">
    <property type="entry name" value="Carboh/pur_kinase_PfkB_CS"/>
</dbReference>